<accession>A0AAD3YD62</accession>
<keyword evidence="3" id="KW-1185">Reference proteome</keyword>
<feature type="region of interest" description="Disordered" evidence="1">
    <location>
        <begin position="1"/>
        <end position="68"/>
    </location>
</feature>
<evidence type="ECO:0000256" key="1">
    <source>
        <dbReference type="SAM" id="MobiDB-lite"/>
    </source>
</evidence>
<organism evidence="2 3">
    <name type="scientific">Cutaneotrichosporon spelunceum</name>
    <dbReference type="NCBI Taxonomy" id="1672016"/>
    <lineage>
        <taxon>Eukaryota</taxon>
        <taxon>Fungi</taxon>
        <taxon>Dikarya</taxon>
        <taxon>Basidiomycota</taxon>
        <taxon>Agaricomycotina</taxon>
        <taxon>Tremellomycetes</taxon>
        <taxon>Trichosporonales</taxon>
        <taxon>Trichosporonaceae</taxon>
        <taxon>Cutaneotrichosporon</taxon>
    </lineage>
</organism>
<feature type="compositionally biased region" description="Low complexity" evidence="1">
    <location>
        <begin position="390"/>
        <end position="410"/>
    </location>
</feature>
<proteinExistence type="predicted"/>
<reference evidence="2" key="1">
    <citation type="journal article" date="2023" name="BMC Genomics">
        <title>Chromosome-level genome assemblies of Cutaneotrichosporon spp. (Trichosporonales, Basidiomycota) reveal imbalanced evolution between nucleotide sequences and chromosome synteny.</title>
        <authorList>
            <person name="Kobayashi Y."/>
            <person name="Kayamori A."/>
            <person name="Aoki K."/>
            <person name="Shiwa Y."/>
            <person name="Matsutani M."/>
            <person name="Fujita N."/>
            <person name="Sugita T."/>
            <person name="Iwasaki W."/>
            <person name="Tanaka N."/>
            <person name="Takashima M."/>
        </authorList>
    </citation>
    <scope>NUCLEOTIDE SEQUENCE</scope>
    <source>
        <strain evidence="2">HIS016</strain>
    </source>
</reference>
<gene>
    <name evidence="2" type="ORF">CspeluHIS016_0406820</name>
</gene>
<reference evidence="2" key="2">
    <citation type="submission" date="2023-06" db="EMBL/GenBank/DDBJ databases">
        <authorList>
            <person name="Kobayashi Y."/>
            <person name="Kayamori A."/>
            <person name="Aoki K."/>
            <person name="Shiwa Y."/>
            <person name="Fujita N."/>
            <person name="Sugita T."/>
            <person name="Iwasaki W."/>
            <person name="Tanaka N."/>
            <person name="Takashima M."/>
        </authorList>
    </citation>
    <scope>NUCLEOTIDE SEQUENCE</scope>
    <source>
        <strain evidence="2">HIS016</strain>
    </source>
</reference>
<dbReference type="Proteomes" id="UP001222932">
    <property type="component" value="Unassembled WGS sequence"/>
</dbReference>
<sequence>MDMSRSSSLFASDYSLTPTQSREEPNPSTTTPRPSGQLRQIKSPPPAPLPMPSITKKAPTPPSPRVRTARRDYPACMEAGISHETRAQALGQAGPGAERHLRAAAAHFETALALHPEGNAALRLATVLYHLSSHCRKAEAAKHLWAARSLATGEGPALEVRAVVCARLSALLRLLGDDLSSEAGEAAVAALDAFEDVAAEKMDSASSLSKADFKLEAPALAATFLALAEAAAAVSTLGDLDAAEPYTDLADHALGHAANMATLASAPALLTHIRIVGARIATDRLAFYARWADVNWDGLIADLATLASQTRDLARRLRGSRGAAAADQAAEAAKVLADARVMHASSLGSLRESQPPTPGVLTARSATFALSPVSVTLATPPFTESPPSDPVSGLVSSSGSWSSSTSSPPILEEPEEEEDLAPAIPDPASVVSTRKRAPPPPPLKFVQRSPRPLAQSLSPQHPPMAQSMSPQHPPMALSPLNPARQAMRPSIVRDSGSANSPHAPDTRLDAPQAQWNELAAAGKGYKLALSLLSSANLPQYDRARRKSDLLFAIAAAALSRSELASRLVQTPGNISRSGSGSYFSPTAAHASPESLNSLHQMAYRNQTRASTYPRSPRSPWVVPATPRSDPHSGTRMTGAAALRATAEVYAVWAAREVGWSAVIDPKGRVVDRRTGSAAADEAGLRAVLLALRVWWVRAVAGDGDDEIVASDEDELGEHPGKTGSWETEVGGKEESPVDGKEAEGGVDLGNHDFGVGEATARRIAGVLHRLRAEGAAADDVRHFVKPYSLNDDEAGFWAQVEDVLG</sequence>
<name>A0AAD3YD62_9TREE</name>
<protein>
    <submittedName>
        <fullName evidence="2">Uncharacterized protein</fullName>
    </submittedName>
</protein>
<evidence type="ECO:0000313" key="3">
    <source>
        <dbReference type="Proteomes" id="UP001222932"/>
    </source>
</evidence>
<feature type="compositionally biased region" description="Polar residues" evidence="1">
    <location>
        <begin position="1"/>
        <end position="40"/>
    </location>
</feature>
<dbReference type="AlphaFoldDB" id="A0AAD3YD62"/>
<feature type="region of interest" description="Disordered" evidence="1">
    <location>
        <begin position="380"/>
        <end position="481"/>
    </location>
</feature>
<feature type="compositionally biased region" description="Basic and acidic residues" evidence="1">
    <location>
        <begin position="729"/>
        <end position="742"/>
    </location>
</feature>
<dbReference type="EMBL" id="BTCM01000004">
    <property type="protein sequence ID" value="GMK57848.1"/>
    <property type="molecule type" value="Genomic_DNA"/>
</dbReference>
<feature type="region of interest" description="Disordered" evidence="1">
    <location>
        <begin position="607"/>
        <end position="635"/>
    </location>
</feature>
<feature type="region of interest" description="Disordered" evidence="1">
    <location>
        <begin position="711"/>
        <end position="742"/>
    </location>
</feature>
<comment type="caution">
    <text evidence="2">The sequence shown here is derived from an EMBL/GenBank/DDBJ whole genome shotgun (WGS) entry which is preliminary data.</text>
</comment>
<evidence type="ECO:0000313" key="2">
    <source>
        <dbReference type="EMBL" id="GMK57848.1"/>
    </source>
</evidence>